<sequence>MGHTYLICRKSTHTDLIDTNGIPLHGCPYCEIDKLRGELAQVTKEREQAKMLSERFFEQRNKRNNDLVALRKELKNANRGAKKNHDVARLAVQEAITLRKALGSLAGIEAVSADGFRELTKDEAIAAAKNIIKSMSFSNEDGETLRVKEKA</sequence>
<evidence type="ECO:0000313" key="2">
    <source>
        <dbReference type="EMBL" id="QJA49056.1"/>
    </source>
</evidence>
<dbReference type="AlphaFoldDB" id="A0A6H1ZMA2"/>
<reference evidence="2" key="1">
    <citation type="submission" date="2020-03" db="EMBL/GenBank/DDBJ databases">
        <title>The deep terrestrial virosphere.</title>
        <authorList>
            <person name="Holmfeldt K."/>
            <person name="Nilsson E."/>
            <person name="Simone D."/>
            <person name="Lopez-Fernandez M."/>
            <person name="Wu X."/>
            <person name="de Brujin I."/>
            <person name="Lundin D."/>
            <person name="Andersson A."/>
            <person name="Bertilsson S."/>
            <person name="Dopson M."/>
        </authorList>
    </citation>
    <scope>NUCLEOTIDE SEQUENCE</scope>
    <source>
        <strain evidence="2">TM448A01221</strain>
    </source>
</reference>
<protein>
    <submittedName>
        <fullName evidence="2">Uncharacterized protein</fullName>
    </submittedName>
</protein>
<dbReference type="EMBL" id="MT144115">
    <property type="protein sequence ID" value="QJA49056.1"/>
    <property type="molecule type" value="Genomic_DNA"/>
</dbReference>
<feature type="coiled-coil region" evidence="1">
    <location>
        <begin position="32"/>
        <end position="84"/>
    </location>
</feature>
<name>A0A6H1ZMA2_9ZZZZ</name>
<accession>A0A6H1ZMA2</accession>
<keyword evidence="1" id="KW-0175">Coiled coil</keyword>
<evidence type="ECO:0000256" key="1">
    <source>
        <dbReference type="SAM" id="Coils"/>
    </source>
</evidence>
<proteinExistence type="predicted"/>
<organism evidence="2">
    <name type="scientific">viral metagenome</name>
    <dbReference type="NCBI Taxonomy" id="1070528"/>
    <lineage>
        <taxon>unclassified sequences</taxon>
        <taxon>metagenomes</taxon>
        <taxon>organismal metagenomes</taxon>
    </lineage>
</organism>
<gene>
    <name evidence="2" type="ORF">TM448A01221_0021</name>
</gene>